<feature type="region of interest" description="Disordered" evidence="1">
    <location>
        <begin position="19"/>
        <end position="135"/>
    </location>
</feature>
<dbReference type="OrthoDB" id="2535391at2759"/>
<feature type="compositionally biased region" description="Polar residues" evidence="1">
    <location>
        <begin position="223"/>
        <end position="233"/>
    </location>
</feature>
<reference evidence="2 3" key="1">
    <citation type="journal article" date="2018" name="Nat. Ecol. Evol.">
        <title>Pezizomycetes genomes reveal the molecular basis of ectomycorrhizal truffle lifestyle.</title>
        <authorList>
            <person name="Murat C."/>
            <person name="Payen T."/>
            <person name="Noel B."/>
            <person name="Kuo A."/>
            <person name="Morin E."/>
            <person name="Chen J."/>
            <person name="Kohler A."/>
            <person name="Krizsan K."/>
            <person name="Balestrini R."/>
            <person name="Da Silva C."/>
            <person name="Montanini B."/>
            <person name="Hainaut M."/>
            <person name="Levati E."/>
            <person name="Barry K.W."/>
            <person name="Belfiori B."/>
            <person name="Cichocki N."/>
            <person name="Clum A."/>
            <person name="Dockter R.B."/>
            <person name="Fauchery L."/>
            <person name="Guy J."/>
            <person name="Iotti M."/>
            <person name="Le Tacon F."/>
            <person name="Lindquist E.A."/>
            <person name="Lipzen A."/>
            <person name="Malagnac F."/>
            <person name="Mello A."/>
            <person name="Molinier V."/>
            <person name="Miyauchi S."/>
            <person name="Poulain J."/>
            <person name="Riccioni C."/>
            <person name="Rubini A."/>
            <person name="Sitrit Y."/>
            <person name="Splivallo R."/>
            <person name="Traeger S."/>
            <person name="Wang M."/>
            <person name="Zifcakova L."/>
            <person name="Wipf D."/>
            <person name="Zambonelli A."/>
            <person name="Paolocci F."/>
            <person name="Nowrousian M."/>
            <person name="Ottonello S."/>
            <person name="Baldrian P."/>
            <person name="Spatafora J.W."/>
            <person name="Henrissat B."/>
            <person name="Nagy L.G."/>
            <person name="Aury J.M."/>
            <person name="Wincker P."/>
            <person name="Grigoriev I.V."/>
            <person name="Bonfante P."/>
            <person name="Martin F.M."/>
        </authorList>
    </citation>
    <scope>NUCLEOTIDE SEQUENCE [LARGE SCALE GENOMIC DNA]</scope>
    <source>
        <strain evidence="2 3">CCBAS932</strain>
    </source>
</reference>
<evidence type="ECO:0000313" key="2">
    <source>
        <dbReference type="EMBL" id="RPB10511.1"/>
    </source>
</evidence>
<feature type="compositionally biased region" description="Polar residues" evidence="1">
    <location>
        <begin position="201"/>
        <end position="210"/>
    </location>
</feature>
<feature type="region of interest" description="Disordered" evidence="1">
    <location>
        <begin position="388"/>
        <end position="420"/>
    </location>
</feature>
<feature type="compositionally biased region" description="Basic and acidic residues" evidence="1">
    <location>
        <begin position="80"/>
        <end position="91"/>
    </location>
</feature>
<organism evidence="2 3">
    <name type="scientific">Morchella conica CCBAS932</name>
    <dbReference type="NCBI Taxonomy" id="1392247"/>
    <lineage>
        <taxon>Eukaryota</taxon>
        <taxon>Fungi</taxon>
        <taxon>Dikarya</taxon>
        <taxon>Ascomycota</taxon>
        <taxon>Pezizomycotina</taxon>
        <taxon>Pezizomycetes</taxon>
        <taxon>Pezizales</taxon>
        <taxon>Morchellaceae</taxon>
        <taxon>Morchella</taxon>
    </lineage>
</organism>
<feature type="compositionally biased region" description="Polar residues" evidence="1">
    <location>
        <begin position="44"/>
        <end position="66"/>
    </location>
</feature>
<feature type="region of interest" description="Disordered" evidence="1">
    <location>
        <begin position="308"/>
        <end position="329"/>
    </location>
</feature>
<gene>
    <name evidence="2" type="ORF">P167DRAFT_607055</name>
</gene>
<name>A0A3N4KQ64_9PEZI</name>
<dbReference type="EMBL" id="ML119142">
    <property type="protein sequence ID" value="RPB10511.1"/>
    <property type="molecule type" value="Genomic_DNA"/>
</dbReference>
<feature type="non-terminal residue" evidence="2">
    <location>
        <position position="1"/>
    </location>
</feature>
<accession>A0A3N4KQ64</accession>
<dbReference type="Proteomes" id="UP000277580">
    <property type="component" value="Unassembled WGS sequence"/>
</dbReference>
<dbReference type="AlphaFoldDB" id="A0A3N4KQ64"/>
<dbReference type="InParanoid" id="A0A3N4KQ64"/>
<protein>
    <submittedName>
        <fullName evidence="2">Uncharacterized protein</fullName>
    </submittedName>
</protein>
<keyword evidence="3" id="KW-1185">Reference proteome</keyword>
<proteinExistence type="predicted"/>
<sequence>MEEEIAKLREEVSQLRSQLSSAQLSSLDYDVPGTAQQQQQQQQPETRATRQGSASPFTIAQDNQNFLKRKADDLGGDPAFRAREFRNEMNKRQAQVQAMPPPPVPQRAIQQYQDNRQEAQYIEPRQEQSEEQSEYSYQFQQLGYSTRAQQQRVYEDQPLFRSNTSPQLNLQRHNLSERERFPTNHGRHFIDLTESPDLMGPQQSGFTNKQQSRDKLQKDYAGNINTPFQSPLKISTPRPINTLPIRGSGDRYFTSPINQPPQSAIRYGNKNNMSPLLQNKTAAFHSPRNRDDNPPSLIRKGESATYPYERGGQSAILGTPKTTNKGGDSVVSPFFVEPRTSNIAGNHEPSIGNLTRRPASVSSFIRQQQQGSLNRSYGAGLGETGFFSRQDNSLGRGVNTVEAPNWGTPRPGTKSWRKYF</sequence>
<evidence type="ECO:0000256" key="1">
    <source>
        <dbReference type="SAM" id="MobiDB-lite"/>
    </source>
</evidence>
<evidence type="ECO:0000313" key="3">
    <source>
        <dbReference type="Proteomes" id="UP000277580"/>
    </source>
</evidence>
<feature type="region of interest" description="Disordered" evidence="1">
    <location>
        <begin position="193"/>
        <end position="266"/>
    </location>
</feature>